<dbReference type="InterPro" id="IPR004089">
    <property type="entry name" value="MCPsignal_dom"/>
</dbReference>
<feature type="transmembrane region" description="Helical" evidence="6">
    <location>
        <begin position="62"/>
        <end position="85"/>
    </location>
</feature>
<dbReference type="GO" id="GO:0007165">
    <property type="term" value="P:signal transduction"/>
    <property type="evidence" value="ECO:0007669"/>
    <property type="project" value="UniProtKB-KW"/>
</dbReference>
<dbReference type="Pfam" id="PF00672">
    <property type="entry name" value="HAMP"/>
    <property type="match status" value="1"/>
</dbReference>
<feature type="coiled-coil region" evidence="4">
    <location>
        <begin position="302"/>
        <end position="336"/>
    </location>
</feature>
<feature type="domain" description="HAMP" evidence="8">
    <location>
        <begin position="152"/>
        <end position="205"/>
    </location>
</feature>
<accession>A0AAP2Z7J0</accession>
<reference evidence="9 10" key="1">
    <citation type="submission" date="2022-09" db="EMBL/GenBank/DDBJ databases">
        <title>Enrichment on poylsaccharides allowed isolation of novel metabolic and taxonomic groups of Haloarchaea.</title>
        <authorList>
            <person name="Sorokin D.Y."/>
            <person name="Elcheninov A.G."/>
            <person name="Khizhniak T.V."/>
            <person name="Kolganova T.V."/>
            <person name="Kublanov I.V."/>
        </authorList>
    </citation>
    <scope>NUCLEOTIDE SEQUENCE [LARGE SCALE GENOMIC DNA]</scope>
    <source>
        <strain evidence="9 10">AArc-curdl1</strain>
    </source>
</reference>
<dbReference type="Proteomes" id="UP001321047">
    <property type="component" value="Unassembled WGS sequence"/>
</dbReference>
<feature type="compositionally biased region" description="Polar residues" evidence="5">
    <location>
        <begin position="237"/>
        <end position="247"/>
    </location>
</feature>
<name>A0AAP2Z7J0_9EURY</name>
<protein>
    <submittedName>
        <fullName evidence="9">Methyl-accepting chemotaxis protein</fullName>
    </submittedName>
</protein>
<organism evidence="9 10">
    <name type="scientific">Natronosalvus hydrolyticus</name>
    <dbReference type="NCBI Taxonomy" id="2979988"/>
    <lineage>
        <taxon>Archaea</taxon>
        <taxon>Methanobacteriati</taxon>
        <taxon>Methanobacteriota</taxon>
        <taxon>Stenosarchaea group</taxon>
        <taxon>Halobacteria</taxon>
        <taxon>Halobacteriales</taxon>
        <taxon>Natrialbaceae</taxon>
        <taxon>Natronosalvus</taxon>
    </lineage>
</organism>
<dbReference type="PANTHER" id="PTHR32089">
    <property type="entry name" value="METHYL-ACCEPTING CHEMOTAXIS PROTEIN MCPB"/>
    <property type="match status" value="1"/>
</dbReference>
<dbReference type="SMART" id="SM00283">
    <property type="entry name" value="MA"/>
    <property type="match status" value="1"/>
</dbReference>
<dbReference type="EMBL" id="JAOPJZ010000005">
    <property type="protein sequence ID" value="MCU4752174.1"/>
    <property type="molecule type" value="Genomic_DNA"/>
</dbReference>
<dbReference type="Gene3D" id="6.10.250.1910">
    <property type="match status" value="1"/>
</dbReference>
<dbReference type="AlphaFoldDB" id="A0AAP2Z7J0"/>
<evidence type="ECO:0000256" key="4">
    <source>
        <dbReference type="SAM" id="Coils"/>
    </source>
</evidence>
<feature type="domain" description="Methyl-accepting transducer" evidence="7">
    <location>
        <begin position="224"/>
        <end position="463"/>
    </location>
</feature>
<dbReference type="SUPFAM" id="SSF158472">
    <property type="entry name" value="HAMP domain-like"/>
    <property type="match status" value="1"/>
</dbReference>
<evidence type="ECO:0000313" key="10">
    <source>
        <dbReference type="Proteomes" id="UP001321047"/>
    </source>
</evidence>
<evidence type="ECO:0000256" key="5">
    <source>
        <dbReference type="SAM" id="MobiDB-lite"/>
    </source>
</evidence>
<feature type="region of interest" description="Disordered" evidence="5">
    <location>
        <begin position="223"/>
        <end position="251"/>
    </location>
</feature>
<keyword evidence="1 3" id="KW-0807">Transducer</keyword>
<evidence type="ECO:0000313" key="9">
    <source>
        <dbReference type="EMBL" id="MCU4752174.1"/>
    </source>
</evidence>
<evidence type="ECO:0000259" key="7">
    <source>
        <dbReference type="PROSITE" id="PS50111"/>
    </source>
</evidence>
<dbReference type="PANTHER" id="PTHR32089:SF112">
    <property type="entry name" value="LYSOZYME-LIKE PROTEIN-RELATED"/>
    <property type="match status" value="1"/>
</dbReference>
<comment type="similarity">
    <text evidence="2">Belongs to the methyl-accepting chemotaxis (MCP) protein family.</text>
</comment>
<keyword evidence="10" id="KW-1185">Reference proteome</keyword>
<dbReference type="SMART" id="SM00304">
    <property type="entry name" value="HAMP"/>
    <property type="match status" value="3"/>
</dbReference>
<keyword evidence="6" id="KW-1133">Transmembrane helix</keyword>
<dbReference type="CDD" id="cd06225">
    <property type="entry name" value="HAMP"/>
    <property type="match status" value="1"/>
</dbReference>
<dbReference type="PROSITE" id="PS50111">
    <property type="entry name" value="CHEMOTAXIS_TRANSDUC_2"/>
    <property type="match status" value="1"/>
</dbReference>
<dbReference type="PROSITE" id="PS50885">
    <property type="entry name" value="HAMP"/>
    <property type="match status" value="2"/>
</dbReference>
<comment type="caution">
    <text evidence="9">The sequence shown here is derived from an EMBL/GenBank/DDBJ whole genome shotgun (WGS) entry which is preliminary data.</text>
</comment>
<evidence type="ECO:0000256" key="6">
    <source>
        <dbReference type="SAM" id="Phobius"/>
    </source>
</evidence>
<keyword evidence="6" id="KW-0812">Transmembrane</keyword>
<keyword evidence="6" id="KW-0472">Membrane</keyword>
<proteinExistence type="inferred from homology"/>
<feature type="transmembrane region" description="Helical" evidence="6">
    <location>
        <begin position="20"/>
        <end position="42"/>
    </location>
</feature>
<dbReference type="RefSeq" id="WP_342808511.1">
    <property type="nucleotide sequence ID" value="NZ_JAOPJZ010000005.1"/>
</dbReference>
<evidence type="ECO:0000256" key="2">
    <source>
        <dbReference type="ARBA" id="ARBA00029447"/>
    </source>
</evidence>
<dbReference type="InterPro" id="IPR003660">
    <property type="entry name" value="HAMP_dom"/>
</dbReference>
<dbReference type="GO" id="GO:0016020">
    <property type="term" value="C:membrane"/>
    <property type="evidence" value="ECO:0007669"/>
    <property type="project" value="InterPro"/>
</dbReference>
<feature type="coiled-coil region" evidence="4">
    <location>
        <begin position="130"/>
        <end position="164"/>
    </location>
</feature>
<feature type="domain" description="HAMP" evidence="8">
    <location>
        <begin position="79"/>
        <end position="131"/>
    </location>
</feature>
<dbReference type="Pfam" id="PF00015">
    <property type="entry name" value="MCPsignal"/>
    <property type="match status" value="1"/>
</dbReference>
<feature type="coiled-coil region" evidence="4">
    <location>
        <begin position="375"/>
        <end position="402"/>
    </location>
</feature>
<gene>
    <name evidence="9" type="ORF">OB919_09285</name>
</gene>
<sequence length="527" mass="55810">MPLETAIPATIRRRYSYKIITALLGVLATTVAICVLFTAHVLATGDGSTVSTGSVVSGFTGITIVFFLHLGLVTIVLGGNVSLALSQLAERAERIGDGDLEVDLETDRIDEIGLLYGSFETMRNSLAVTLDDLETERERALTAKQETQRQNRALNDAANRYSETMAACADGDLSQRLEPEIDNEAMVAIADSFNEMVADLEETVAQVIRFARIVDETSGDVQAGASEIRRASREVSESIQEISNGSEKQTEDLEVAADEVNDLSATVEEIASTTGSIAEQSAQLSSLATKGREAAATASSEMTDAEARTARVVETIDQLNEDAAQIEAVIELIDEIAEQTNLLALNANIEASRSAGDGDDTEGFSVVAKEVKSLSEETQAAVDDIEETLESIRERAALSAEEIEAVDASVSTTAETVSALNTQLESIVDGVTVVDDGINEINNATASQATSAQELATIVDEVASVSAETTSQAQQVAAAAEESTATIESVSTEVETLDKRADQLVDAVRVFDVSQQAVRADGGWDDA</sequence>
<evidence type="ECO:0000256" key="3">
    <source>
        <dbReference type="PROSITE-ProRule" id="PRU00284"/>
    </source>
</evidence>
<keyword evidence="4" id="KW-0175">Coiled coil</keyword>
<evidence type="ECO:0000259" key="8">
    <source>
        <dbReference type="PROSITE" id="PS50885"/>
    </source>
</evidence>
<dbReference type="Gene3D" id="1.10.287.950">
    <property type="entry name" value="Methyl-accepting chemotaxis protein"/>
    <property type="match status" value="1"/>
</dbReference>
<feature type="compositionally biased region" description="Basic and acidic residues" evidence="5">
    <location>
        <begin position="227"/>
        <end position="236"/>
    </location>
</feature>
<evidence type="ECO:0000256" key="1">
    <source>
        <dbReference type="ARBA" id="ARBA00023224"/>
    </source>
</evidence>
<dbReference type="SUPFAM" id="SSF58104">
    <property type="entry name" value="Methyl-accepting chemotaxis protein (MCP) signaling domain"/>
    <property type="match status" value="1"/>
</dbReference>